<accession>A0A8B3GWY3</accession>
<protein>
    <submittedName>
        <fullName evidence="2">Uncharacterized protein</fullName>
    </submittedName>
</protein>
<dbReference type="Proteomes" id="UP000284123">
    <property type="component" value="Unassembled WGS sequence"/>
</dbReference>
<sequence length="92" mass="10576">MRKKPIKPNTSKQKQQHMTDAASVGNDNVEFICQKCHKHEEIPREIVIMLDGSDLAYSPDQPPQFVCEDCGGAMSPVYYRNELGYEFRLEDK</sequence>
<comment type="caution">
    <text evidence="2">The sequence shown here is derived from an EMBL/GenBank/DDBJ whole genome shotgun (WGS) entry which is preliminary data.</text>
</comment>
<gene>
    <name evidence="2" type="ORF">FAM6012_00160</name>
</gene>
<feature type="region of interest" description="Disordered" evidence="1">
    <location>
        <begin position="1"/>
        <end position="23"/>
    </location>
</feature>
<evidence type="ECO:0000256" key="1">
    <source>
        <dbReference type="SAM" id="MobiDB-lite"/>
    </source>
</evidence>
<name>A0A8B3GWY3_LACPA</name>
<proteinExistence type="predicted"/>
<evidence type="ECO:0000313" key="2">
    <source>
        <dbReference type="EMBL" id="RNE34070.1"/>
    </source>
</evidence>
<dbReference type="EMBL" id="LKGI01000013">
    <property type="protein sequence ID" value="RNE34070.1"/>
    <property type="molecule type" value="Genomic_DNA"/>
</dbReference>
<dbReference type="AlphaFoldDB" id="A0A8B3GWY3"/>
<evidence type="ECO:0000313" key="3">
    <source>
        <dbReference type="Proteomes" id="UP000284123"/>
    </source>
</evidence>
<organism evidence="2 3">
    <name type="scientific">Lacticaseibacillus paracasei</name>
    <name type="common">Lactobacillus paracasei</name>
    <dbReference type="NCBI Taxonomy" id="1597"/>
    <lineage>
        <taxon>Bacteria</taxon>
        <taxon>Bacillati</taxon>
        <taxon>Bacillota</taxon>
        <taxon>Bacilli</taxon>
        <taxon>Lactobacillales</taxon>
        <taxon>Lactobacillaceae</taxon>
        <taxon>Lacticaseibacillus</taxon>
    </lineage>
</organism>
<feature type="compositionally biased region" description="Polar residues" evidence="1">
    <location>
        <begin position="8"/>
        <end position="18"/>
    </location>
</feature>
<reference evidence="2 3" key="1">
    <citation type="journal article" date="2018" name="Front. Microbiol.">
        <title>Conversion of Methionine to Cysteine in Lactobacillus paracasei Depends on the Highly Mobile cysK-ctl-cysE Gene Cluster.</title>
        <authorList>
            <person name="Wuthrich D."/>
            <person name="Irmler S."/>
            <person name="Berthoud H."/>
            <person name="Guggenbuhl B."/>
            <person name="Eugster E."/>
            <person name="Bruggmann R."/>
        </authorList>
    </citation>
    <scope>NUCLEOTIDE SEQUENCE [LARGE SCALE GENOMIC DNA]</scope>
    <source>
        <strain evidence="2 3">FAM6012</strain>
    </source>
</reference>